<evidence type="ECO:0000313" key="1">
    <source>
        <dbReference type="EMBL" id="PQQ00882.1"/>
    </source>
</evidence>
<sequence>MVLKLCKDLNLCYEVNLCKLVQVLKLANVLNLPKLLKLCMDLNQVQAHHTLLPVMPLMKTFSFHCYFASPTVKDKC</sequence>
<evidence type="ECO:0000313" key="2">
    <source>
        <dbReference type="Proteomes" id="UP000250321"/>
    </source>
</evidence>
<dbReference type="EMBL" id="PJQY01001640">
    <property type="protein sequence ID" value="PQQ00882.1"/>
    <property type="molecule type" value="Genomic_DNA"/>
</dbReference>
<gene>
    <name evidence="1" type="ORF">Pyn_13789</name>
</gene>
<reference evidence="1 2" key="1">
    <citation type="submission" date="2018-02" db="EMBL/GenBank/DDBJ databases">
        <title>Draft genome of wild Prunus yedoensis var. nudiflora.</title>
        <authorList>
            <person name="Baek S."/>
            <person name="Kim J.-H."/>
            <person name="Choi K."/>
            <person name="Kim G.-B."/>
            <person name="Cho A."/>
            <person name="Jang H."/>
            <person name="Shin C.-H."/>
            <person name="Yu H.-J."/>
            <person name="Mun J.-H."/>
        </authorList>
    </citation>
    <scope>NUCLEOTIDE SEQUENCE [LARGE SCALE GENOMIC DNA]</scope>
    <source>
        <strain evidence="2">cv. Jeju island</strain>
        <tissue evidence="1">Leaf</tissue>
    </source>
</reference>
<name>A0A314Y1S5_PRUYE</name>
<organism evidence="1 2">
    <name type="scientific">Prunus yedoensis var. nudiflora</name>
    <dbReference type="NCBI Taxonomy" id="2094558"/>
    <lineage>
        <taxon>Eukaryota</taxon>
        <taxon>Viridiplantae</taxon>
        <taxon>Streptophyta</taxon>
        <taxon>Embryophyta</taxon>
        <taxon>Tracheophyta</taxon>
        <taxon>Spermatophyta</taxon>
        <taxon>Magnoliopsida</taxon>
        <taxon>eudicotyledons</taxon>
        <taxon>Gunneridae</taxon>
        <taxon>Pentapetalae</taxon>
        <taxon>rosids</taxon>
        <taxon>fabids</taxon>
        <taxon>Rosales</taxon>
        <taxon>Rosaceae</taxon>
        <taxon>Amygdaloideae</taxon>
        <taxon>Amygdaleae</taxon>
        <taxon>Prunus</taxon>
    </lineage>
</organism>
<accession>A0A314Y1S5</accession>
<dbReference type="AlphaFoldDB" id="A0A314Y1S5"/>
<keyword evidence="2" id="KW-1185">Reference proteome</keyword>
<comment type="caution">
    <text evidence="1">The sequence shown here is derived from an EMBL/GenBank/DDBJ whole genome shotgun (WGS) entry which is preliminary data.</text>
</comment>
<dbReference type="Proteomes" id="UP000250321">
    <property type="component" value="Unassembled WGS sequence"/>
</dbReference>
<proteinExistence type="predicted"/>
<protein>
    <submittedName>
        <fullName evidence="1">Uncharacterized protein</fullName>
    </submittedName>
</protein>